<dbReference type="HOGENOM" id="CLU_3346742_0_0_9"/>
<dbReference type="AlphaFoldDB" id="F8FDJ9"/>
<protein>
    <submittedName>
        <fullName evidence="1">Uncharacterized protein</fullName>
    </submittedName>
</protein>
<evidence type="ECO:0000313" key="1">
    <source>
        <dbReference type="EMBL" id="AEI42169.1"/>
    </source>
</evidence>
<evidence type="ECO:0000313" key="2">
    <source>
        <dbReference type="Proteomes" id="UP000006620"/>
    </source>
</evidence>
<accession>F8FDJ9</accession>
<reference evidence="2" key="1">
    <citation type="submission" date="2011-06" db="EMBL/GenBank/DDBJ databases">
        <title>Complete genome sequence of Paenibacillus mucilaginosus KNP414.</title>
        <authorList>
            <person name="Wang J."/>
            <person name="Hu S."/>
            <person name="Hu X."/>
            <person name="Zhang B."/>
            <person name="Dong D."/>
            <person name="Zhang S."/>
            <person name="Zhao K."/>
            <person name="Wu D."/>
        </authorList>
    </citation>
    <scope>NUCLEOTIDE SEQUENCE [LARGE SCALE GENOMIC DNA]</scope>
    <source>
        <strain evidence="2">KNP414</strain>
    </source>
</reference>
<dbReference type="PATRIC" id="fig|1036673.3.peg.3325"/>
<name>F8FDJ9_PAEMK</name>
<organism evidence="1 2">
    <name type="scientific">Paenibacillus mucilaginosus (strain KNP414)</name>
    <dbReference type="NCBI Taxonomy" id="1036673"/>
    <lineage>
        <taxon>Bacteria</taxon>
        <taxon>Bacillati</taxon>
        <taxon>Bacillota</taxon>
        <taxon>Bacilli</taxon>
        <taxon>Bacillales</taxon>
        <taxon>Paenibacillaceae</taxon>
        <taxon>Paenibacillus</taxon>
    </lineage>
</organism>
<sequence>MRVYYTFQMSEQRVGGCSFLTYEQEAAASGRSSGFDS</sequence>
<dbReference type="EMBL" id="CP002869">
    <property type="protein sequence ID" value="AEI42169.1"/>
    <property type="molecule type" value="Genomic_DNA"/>
</dbReference>
<reference evidence="1 2" key="2">
    <citation type="journal article" date="2013" name="Genome Announc.">
        <title>Genome Sequence of Growth-Improving Paenibacillus mucilaginosus Strain KNP414.</title>
        <authorList>
            <person name="Lu J.J."/>
            <person name="Wang J.F."/>
            <person name="Hu X.F."/>
        </authorList>
    </citation>
    <scope>NUCLEOTIDE SEQUENCE [LARGE SCALE GENOMIC DNA]</scope>
    <source>
        <strain evidence="1 2">KNP414</strain>
    </source>
</reference>
<gene>
    <name evidence="1" type="ordered locus">KNP414_03625</name>
</gene>
<dbReference type="KEGG" id="pms:KNP414_03625"/>
<dbReference type="Proteomes" id="UP000006620">
    <property type="component" value="Chromosome"/>
</dbReference>
<proteinExistence type="predicted"/>